<evidence type="ECO:0000313" key="2">
    <source>
        <dbReference type="EMBL" id="CAG8452063.1"/>
    </source>
</evidence>
<feature type="transmembrane region" description="Helical" evidence="1">
    <location>
        <begin position="31"/>
        <end position="49"/>
    </location>
</feature>
<name>A0A9N8YTR6_9GLOM</name>
<evidence type="ECO:0000256" key="1">
    <source>
        <dbReference type="SAM" id="Phobius"/>
    </source>
</evidence>
<keyword evidence="3" id="KW-1185">Reference proteome</keyword>
<keyword evidence="1" id="KW-0812">Transmembrane</keyword>
<keyword evidence="1" id="KW-1133">Transmembrane helix</keyword>
<dbReference type="Proteomes" id="UP000789342">
    <property type="component" value="Unassembled WGS sequence"/>
</dbReference>
<comment type="caution">
    <text evidence="2">The sequence shown here is derived from an EMBL/GenBank/DDBJ whole genome shotgun (WGS) entry which is preliminary data.</text>
</comment>
<proteinExistence type="predicted"/>
<organism evidence="2 3">
    <name type="scientific">Acaulospora morrowiae</name>
    <dbReference type="NCBI Taxonomy" id="94023"/>
    <lineage>
        <taxon>Eukaryota</taxon>
        <taxon>Fungi</taxon>
        <taxon>Fungi incertae sedis</taxon>
        <taxon>Mucoromycota</taxon>
        <taxon>Glomeromycotina</taxon>
        <taxon>Glomeromycetes</taxon>
        <taxon>Diversisporales</taxon>
        <taxon>Acaulosporaceae</taxon>
        <taxon>Acaulospora</taxon>
    </lineage>
</organism>
<accession>A0A9N8YTR6</accession>
<evidence type="ECO:0000313" key="3">
    <source>
        <dbReference type="Proteomes" id="UP000789342"/>
    </source>
</evidence>
<keyword evidence="1" id="KW-0472">Membrane</keyword>
<gene>
    <name evidence="2" type="ORF">AMORRO_LOCUS948</name>
</gene>
<dbReference type="AlphaFoldDB" id="A0A9N8YTR6"/>
<protein>
    <submittedName>
        <fullName evidence="2">4543_t:CDS:1</fullName>
    </submittedName>
</protein>
<sequence length="55" mass="6252">MLSLKSQLEIKSHRAELSTSSIYELAHWEKLAFHLLLALSLALIFYAAIEPQIRG</sequence>
<reference evidence="2" key="1">
    <citation type="submission" date="2021-06" db="EMBL/GenBank/DDBJ databases">
        <authorList>
            <person name="Kallberg Y."/>
            <person name="Tangrot J."/>
            <person name="Rosling A."/>
        </authorList>
    </citation>
    <scope>NUCLEOTIDE SEQUENCE</scope>
    <source>
        <strain evidence="2">CL551</strain>
    </source>
</reference>
<dbReference type="EMBL" id="CAJVPV010000335">
    <property type="protein sequence ID" value="CAG8452063.1"/>
    <property type="molecule type" value="Genomic_DNA"/>
</dbReference>